<sequence>MKKLFPLLFLLAVCSQAFSQVTSTLSGTIINSQSNPVNSSTVSLLNTNYSTVTGTDGRFHFNNIPTGNYILHVSNVGYASVNQRLTISGEDINISIKLNDANNQLDEVVVTAQKTEEDVQKVPFSISTLSAKQVQAYNLRNLKDITAIVPNLYSAGPGDNRNVTGIRGVATTSYDPAVATYVDGVNQFSLDTYIPQLFDVERIEVLRGPQGTLYGRNAMGGVINVITKQPSNITSGFAEVSTGNYSQQRYSFGISTPLIKDKLFLGVAGIYSGFDGFYHNDFNNTNFDKQHYFLGNYYLKYLASQKFSLTLNVKNYANRNNGPFALSPSPDDAISSPFVVNQNATTKMVDNILNTSLSANYTGQGFNFTSSSSYQDNYRYYTTPIDGDFSPIDAVSLVNNYGNQYNKVQVGTQEFRFSSPASTSSSIKWTTGLYGFYRYSPSKVGTYFGDDAAAVGSPLTDFTSINTNIERNYGVAAFGQLTYSINPQWDITAGLRYDHEHKKEQIKGEFQPNGQDAITTQPDTSSTANFNALSPKFSVAYHASSANNLYATYSRGFRAGGISQLSSDPSQPPLFSYKPEYSNNYELGSKNTLFNNKLRINLALFYVAINNAQVPTLILPDAITVTRNAGKLKSKGAEFELAATVLKGLDVAYNLGYTHARYTDLQVASNGAVLNLKGNHQVYTPDVTSLLALQYNYAIANSENTKLIARGEWKYLGDQYFDLANQIKQNAYSIFNAKLGVSTSRYEAYIWASNLTNKHYIDYAYDFGAAHLGNPKTYGVTLRTNF</sequence>
<dbReference type="Gene3D" id="2.40.170.20">
    <property type="entry name" value="TonB-dependent receptor, beta-barrel domain"/>
    <property type="match status" value="1"/>
</dbReference>
<dbReference type="Proteomes" id="UP000613193">
    <property type="component" value="Unassembled WGS sequence"/>
</dbReference>
<evidence type="ECO:0000256" key="13">
    <source>
        <dbReference type="SAM" id="SignalP"/>
    </source>
</evidence>
<evidence type="ECO:0000256" key="7">
    <source>
        <dbReference type="ARBA" id="ARBA00023065"/>
    </source>
</evidence>
<dbReference type="InterPro" id="IPR039426">
    <property type="entry name" value="TonB-dep_rcpt-like"/>
</dbReference>
<gene>
    <name evidence="16" type="ORF">I5M19_05100</name>
</gene>
<dbReference type="PANTHER" id="PTHR32552:SF81">
    <property type="entry name" value="TONB-DEPENDENT OUTER MEMBRANE RECEPTOR"/>
    <property type="match status" value="1"/>
</dbReference>
<feature type="signal peptide" evidence="13">
    <location>
        <begin position="1"/>
        <end position="19"/>
    </location>
</feature>
<dbReference type="GO" id="GO:0006826">
    <property type="term" value="P:iron ion transport"/>
    <property type="evidence" value="ECO:0007669"/>
    <property type="project" value="UniProtKB-KW"/>
</dbReference>
<dbReference type="InterPro" id="IPR036942">
    <property type="entry name" value="Beta-barrel_TonB_sf"/>
</dbReference>
<keyword evidence="3 11" id="KW-1134">Transmembrane beta strand</keyword>
<evidence type="ECO:0000256" key="5">
    <source>
        <dbReference type="ARBA" id="ARBA00022692"/>
    </source>
</evidence>
<dbReference type="PROSITE" id="PS52016">
    <property type="entry name" value="TONB_DEPENDENT_REC_3"/>
    <property type="match status" value="1"/>
</dbReference>
<keyword evidence="4" id="KW-0410">Iron transport</keyword>
<keyword evidence="16" id="KW-0675">Receptor</keyword>
<evidence type="ECO:0000259" key="14">
    <source>
        <dbReference type="Pfam" id="PF00593"/>
    </source>
</evidence>
<dbReference type="Pfam" id="PF07715">
    <property type="entry name" value="Plug"/>
    <property type="match status" value="1"/>
</dbReference>
<evidence type="ECO:0000256" key="6">
    <source>
        <dbReference type="ARBA" id="ARBA00023004"/>
    </source>
</evidence>
<comment type="subcellular location">
    <subcellularLocation>
        <location evidence="1 11">Cell outer membrane</location>
        <topology evidence="1 11">Multi-pass membrane protein</topology>
    </subcellularLocation>
</comment>
<evidence type="ECO:0000256" key="4">
    <source>
        <dbReference type="ARBA" id="ARBA00022496"/>
    </source>
</evidence>
<evidence type="ECO:0000256" key="8">
    <source>
        <dbReference type="ARBA" id="ARBA00023077"/>
    </source>
</evidence>
<keyword evidence="8 12" id="KW-0798">TonB box</keyword>
<dbReference type="GO" id="GO:0009279">
    <property type="term" value="C:cell outer membrane"/>
    <property type="evidence" value="ECO:0007669"/>
    <property type="project" value="UniProtKB-SubCell"/>
</dbReference>
<comment type="similarity">
    <text evidence="11 12">Belongs to the TonB-dependent receptor family.</text>
</comment>
<evidence type="ECO:0000313" key="17">
    <source>
        <dbReference type="Proteomes" id="UP000613193"/>
    </source>
</evidence>
<evidence type="ECO:0000259" key="15">
    <source>
        <dbReference type="Pfam" id="PF07715"/>
    </source>
</evidence>
<dbReference type="SUPFAM" id="SSF49464">
    <property type="entry name" value="Carboxypeptidase regulatory domain-like"/>
    <property type="match status" value="1"/>
</dbReference>
<dbReference type="EMBL" id="JAEHFW010000001">
    <property type="protein sequence ID" value="MBK0378671.1"/>
    <property type="molecule type" value="Genomic_DNA"/>
</dbReference>
<evidence type="ECO:0000256" key="11">
    <source>
        <dbReference type="PROSITE-ProRule" id="PRU01360"/>
    </source>
</evidence>
<evidence type="ECO:0000256" key="10">
    <source>
        <dbReference type="ARBA" id="ARBA00023237"/>
    </source>
</evidence>
<evidence type="ECO:0000256" key="3">
    <source>
        <dbReference type="ARBA" id="ARBA00022452"/>
    </source>
</evidence>
<evidence type="ECO:0000313" key="16">
    <source>
        <dbReference type="EMBL" id="MBK0378671.1"/>
    </source>
</evidence>
<keyword evidence="7" id="KW-0406">Ion transport</keyword>
<dbReference type="InterPro" id="IPR012910">
    <property type="entry name" value="Plug_dom"/>
</dbReference>
<name>A0A934PT28_9SPHI</name>
<organism evidence="16 17">
    <name type="scientific">Mucilaginibacter segetis</name>
    <dbReference type="NCBI Taxonomy" id="2793071"/>
    <lineage>
        <taxon>Bacteria</taxon>
        <taxon>Pseudomonadati</taxon>
        <taxon>Bacteroidota</taxon>
        <taxon>Sphingobacteriia</taxon>
        <taxon>Sphingobacteriales</taxon>
        <taxon>Sphingobacteriaceae</taxon>
        <taxon>Mucilaginibacter</taxon>
    </lineage>
</organism>
<feature type="chain" id="PRO_5037826542" evidence="13">
    <location>
        <begin position="20"/>
        <end position="786"/>
    </location>
</feature>
<comment type="caution">
    <text evidence="16">The sequence shown here is derived from an EMBL/GenBank/DDBJ whole genome shotgun (WGS) entry which is preliminary data.</text>
</comment>
<feature type="domain" description="TonB-dependent receptor plug" evidence="15">
    <location>
        <begin position="119"/>
        <end position="222"/>
    </location>
</feature>
<dbReference type="CDD" id="cd01347">
    <property type="entry name" value="ligand_gated_channel"/>
    <property type="match status" value="1"/>
</dbReference>
<evidence type="ECO:0000256" key="9">
    <source>
        <dbReference type="ARBA" id="ARBA00023136"/>
    </source>
</evidence>
<keyword evidence="5 11" id="KW-0812">Transmembrane</keyword>
<proteinExistence type="inferred from homology"/>
<evidence type="ECO:0000256" key="12">
    <source>
        <dbReference type="RuleBase" id="RU003357"/>
    </source>
</evidence>
<dbReference type="PANTHER" id="PTHR32552">
    <property type="entry name" value="FERRICHROME IRON RECEPTOR-RELATED"/>
    <property type="match status" value="1"/>
</dbReference>
<protein>
    <submittedName>
        <fullName evidence="16">TonB-dependent receptor</fullName>
    </submittedName>
</protein>
<keyword evidence="2 11" id="KW-0813">Transport</keyword>
<dbReference type="InterPro" id="IPR000531">
    <property type="entry name" value="Beta-barrel_TonB"/>
</dbReference>
<keyword evidence="10 11" id="KW-0998">Cell outer membrane</keyword>
<accession>A0A934PT28</accession>
<keyword evidence="9 11" id="KW-0472">Membrane</keyword>
<keyword evidence="17" id="KW-1185">Reference proteome</keyword>
<dbReference type="SUPFAM" id="SSF56935">
    <property type="entry name" value="Porins"/>
    <property type="match status" value="1"/>
</dbReference>
<feature type="domain" description="TonB-dependent receptor-like beta-barrel" evidence="14">
    <location>
        <begin position="311"/>
        <end position="755"/>
    </location>
</feature>
<keyword evidence="6" id="KW-0408">Iron</keyword>
<dbReference type="RefSeq" id="WP_200064833.1">
    <property type="nucleotide sequence ID" value="NZ_JAEHFW010000001.1"/>
</dbReference>
<dbReference type="InterPro" id="IPR008969">
    <property type="entry name" value="CarboxyPept-like_regulatory"/>
</dbReference>
<dbReference type="Pfam" id="PF13715">
    <property type="entry name" value="CarbopepD_reg_2"/>
    <property type="match status" value="1"/>
</dbReference>
<reference evidence="16" key="1">
    <citation type="submission" date="2020-12" db="EMBL/GenBank/DDBJ databases">
        <title>Bacterial novel species Mucilaginibacter sp. SD-g isolated from soil.</title>
        <authorList>
            <person name="Jung H.-Y."/>
        </authorList>
    </citation>
    <scope>NUCLEOTIDE SEQUENCE</scope>
    <source>
        <strain evidence="16">SD-g</strain>
    </source>
</reference>
<dbReference type="Pfam" id="PF00593">
    <property type="entry name" value="TonB_dep_Rec_b-barrel"/>
    <property type="match status" value="1"/>
</dbReference>
<keyword evidence="13" id="KW-0732">Signal</keyword>
<evidence type="ECO:0000256" key="1">
    <source>
        <dbReference type="ARBA" id="ARBA00004571"/>
    </source>
</evidence>
<evidence type="ECO:0000256" key="2">
    <source>
        <dbReference type="ARBA" id="ARBA00022448"/>
    </source>
</evidence>
<dbReference type="AlphaFoldDB" id="A0A934PT28"/>
<dbReference type="Gene3D" id="2.60.40.1120">
    <property type="entry name" value="Carboxypeptidase-like, regulatory domain"/>
    <property type="match status" value="1"/>
</dbReference>